<dbReference type="AlphaFoldDB" id="A0A443RU17"/>
<keyword evidence="3" id="KW-1185">Reference proteome</keyword>
<dbReference type="EMBL" id="NCKV01033497">
    <property type="protein sequence ID" value="RWS18836.1"/>
    <property type="molecule type" value="Genomic_DNA"/>
</dbReference>
<gene>
    <name evidence="2" type="ORF">B4U80_09290</name>
</gene>
<dbReference type="PANTHER" id="PTHR46585">
    <property type="entry name" value="INTEGRASE CORE DOMAIN CONTAINING PROTEIN"/>
    <property type="match status" value="1"/>
</dbReference>
<dbReference type="Gene3D" id="3.30.420.10">
    <property type="entry name" value="Ribonuclease H-like superfamily/Ribonuclease H"/>
    <property type="match status" value="1"/>
</dbReference>
<feature type="domain" description="Integrase catalytic" evidence="1">
    <location>
        <begin position="70"/>
        <end position="160"/>
    </location>
</feature>
<sequence length="160" mass="19284">MDKSAEEKLEEIYYRPDSPTAFAGVSPLLNQLRKTHASFQKKDVKFWLEKHAIYSLHKQRRKHFERNRVIALRKNEYWECDLVDMRQYQSWNSQYSFLLTCIDVFSKFARVIPLKLKSAKSIIKAFSIILEKEQPEKLRYDKGKEFHNKYFRIFLKSKGI</sequence>
<evidence type="ECO:0000313" key="2">
    <source>
        <dbReference type="EMBL" id="RWS18836.1"/>
    </source>
</evidence>
<dbReference type="Proteomes" id="UP000288716">
    <property type="component" value="Unassembled WGS sequence"/>
</dbReference>
<protein>
    <recommendedName>
        <fullName evidence="1">Integrase catalytic domain-containing protein</fullName>
    </recommendedName>
</protein>
<dbReference type="GO" id="GO:0015074">
    <property type="term" value="P:DNA integration"/>
    <property type="evidence" value="ECO:0007669"/>
    <property type="project" value="InterPro"/>
</dbReference>
<dbReference type="VEuPathDB" id="VectorBase:LDEU013204"/>
<organism evidence="2 3">
    <name type="scientific">Leptotrombidium deliense</name>
    <dbReference type="NCBI Taxonomy" id="299467"/>
    <lineage>
        <taxon>Eukaryota</taxon>
        <taxon>Metazoa</taxon>
        <taxon>Ecdysozoa</taxon>
        <taxon>Arthropoda</taxon>
        <taxon>Chelicerata</taxon>
        <taxon>Arachnida</taxon>
        <taxon>Acari</taxon>
        <taxon>Acariformes</taxon>
        <taxon>Trombidiformes</taxon>
        <taxon>Prostigmata</taxon>
        <taxon>Anystina</taxon>
        <taxon>Parasitengona</taxon>
        <taxon>Trombiculoidea</taxon>
        <taxon>Trombiculidae</taxon>
        <taxon>Leptotrombidium</taxon>
    </lineage>
</organism>
<dbReference type="InterPro" id="IPR001584">
    <property type="entry name" value="Integrase_cat-core"/>
</dbReference>
<dbReference type="InterPro" id="IPR012337">
    <property type="entry name" value="RNaseH-like_sf"/>
</dbReference>
<evidence type="ECO:0000259" key="1">
    <source>
        <dbReference type="PROSITE" id="PS50994"/>
    </source>
</evidence>
<dbReference type="Pfam" id="PF00665">
    <property type="entry name" value="rve"/>
    <property type="match status" value="1"/>
</dbReference>
<proteinExistence type="predicted"/>
<name>A0A443RU17_9ACAR</name>
<dbReference type="PANTHER" id="PTHR46585:SF1">
    <property type="entry name" value="CHROMO DOMAIN-CONTAINING PROTEIN"/>
    <property type="match status" value="1"/>
</dbReference>
<dbReference type="PROSITE" id="PS50994">
    <property type="entry name" value="INTEGRASE"/>
    <property type="match status" value="1"/>
</dbReference>
<reference evidence="2 3" key="1">
    <citation type="journal article" date="2018" name="Gigascience">
        <title>Genomes of trombidid mites reveal novel predicted allergens and laterally-transferred genes associated with secondary metabolism.</title>
        <authorList>
            <person name="Dong X."/>
            <person name="Chaisiri K."/>
            <person name="Xia D."/>
            <person name="Armstrong S.D."/>
            <person name="Fang Y."/>
            <person name="Donnelly M.J."/>
            <person name="Kadowaki T."/>
            <person name="McGarry J.W."/>
            <person name="Darby A.C."/>
            <person name="Makepeace B.L."/>
        </authorList>
    </citation>
    <scope>NUCLEOTIDE SEQUENCE [LARGE SCALE GENOMIC DNA]</scope>
    <source>
        <strain evidence="2">UoL-UT</strain>
    </source>
</reference>
<dbReference type="GO" id="GO:0003676">
    <property type="term" value="F:nucleic acid binding"/>
    <property type="evidence" value="ECO:0007669"/>
    <property type="project" value="InterPro"/>
</dbReference>
<evidence type="ECO:0000313" key="3">
    <source>
        <dbReference type="Proteomes" id="UP000288716"/>
    </source>
</evidence>
<feature type="non-terminal residue" evidence="2">
    <location>
        <position position="160"/>
    </location>
</feature>
<dbReference type="OrthoDB" id="4369127at2759"/>
<comment type="caution">
    <text evidence="2">The sequence shown here is derived from an EMBL/GenBank/DDBJ whole genome shotgun (WGS) entry which is preliminary data.</text>
</comment>
<dbReference type="STRING" id="299467.A0A443RU17"/>
<dbReference type="InterPro" id="IPR036397">
    <property type="entry name" value="RNaseH_sf"/>
</dbReference>
<accession>A0A443RU17</accession>
<dbReference type="SUPFAM" id="SSF53098">
    <property type="entry name" value="Ribonuclease H-like"/>
    <property type="match status" value="1"/>
</dbReference>